<feature type="compositionally biased region" description="Pro residues" evidence="1">
    <location>
        <begin position="317"/>
        <end position="327"/>
    </location>
</feature>
<evidence type="ECO:0000313" key="3">
    <source>
        <dbReference type="EMBL" id="GCE14600.1"/>
    </source>
</evidence>
<protein>
    <submittedName>
        <fullName evidence="3">Uncharacterized protein</fullName>
    </submittedName>
</protein>
<organism evidence="3 4">
    <name type="scientific">Tengunoibacter tsumagoiensis</name>
    <dbReference type="NCBI Taxonomy" id="2014871"/>
    <lineage>
        <taxon>Bacteria</taxon>
        <taxon>Bacillati</taxon>
        <taxon>Chloroflexota</taxon>
        <taxon>Ktedonobacteria</taxon>
        <taxon>Ktedonobacterales</taxon>
        <taxon>Dictyobacteraceae</taxon>
        <taxon>Tengunoibacter</taxon>
    </lineage>
</organism>
<dbReference type="EMBL" id="BIFR01000002">
    <property type="protein sequence ID" value="GCE14600.1"/>
    <property type="molecule type" value="Genomic_DNA"/>
</dbReference>
<keyword evidence="2" id="KW-0812">Transmembrane</keyword>
<evidence type="ECO:0000256" key="1">
    <source>
        <dbReference type="SAM" id="MobiDB-lite"/>
    </source>
</evidence>
<reference evidence="4" key="1">
    <citation type="submission" date="2018-12" db="EMBL/GenBank/DDBJ databases">
        <title>Tengunoibacter tsumagoiensis gen. nov., sp. nov., Dictyobacter kobayashii sp. nov., D. alpinus sp. nov., and D. joshuensis sp. nov. and description of Dictyobacteraceae fam. nov. within the order Ktedonobacterales isolated from Tengu-no-mugimeshi.</title>
        <authorList>
            <person name="Wang C.M."/>
            <person name="Zheng Y."/>
            <person name="Sakai Y."/>
            <person name="Toyoda A."/>
            <person name="Minakuchi Y."/>
            <person name="Abe K."/>
            <person name="Yokota A."/>
            <person name="Yabe S."/>
        </authorList>
    </citation>
    <scope>NUCLEOTIDE SEQUENCE [LARGE SCALE GENOMIC DNA]</scope>
    <source>
        <strain evidence="4">Uno3</strain>
    </source>
</reference>
<evidence type="ECO:0000313" key="4">
    <source>
        <dbReference type="Proteomes" id="UP000287352"/>
    </source>
</evidence>
<dbReference type="OrthoDB" id="142316at2"/>
<gene>
    <name evidence="3" type="ORF">KTT_44590</name>
</gene>
<keyword evidence="4" id="KW-1185">Reference proteome</keyword>
<feature type="compositionally biased region" description="Low complexity" evidence="1">
    <location>
        <begin position="294"/>
        <end position="305"/>
    </location>
</feature>
<feature type="transmembrane region" description="Helical" evidence="2">
    <location>
        <begin position="337"/>
        <end position="359"/>
    </location>
</feature>
<dbReference type="Proteomes" id="UP000287352">
    <property type="component" value="Unassembled WGS sequence"/>
</dbReference>
<feature type="compositionally biased region" description="Polar residues" evidence="1">
    <location>
        <begin position="214"/>
        <end position="237"/>
    </location>
</feature>
<dbReference type="RefSeq" id="WP_126582155.1">
    <property type="nucleotide sequence ID" value="NZ_BIFR01000002.1"/>
</dbReference>
<comment type="caution">
    <text evidence="3">The sequence shown here is derived from an EMBL/GenBank/DDBJ whole genome shotgun (WGS) entry which is preliminary data.</text>
</comment>
<feature type="region of interest" description="Disordered" evidence="1">
    <location>
        <begin position="103"/>
        <end position="332"/>
    </location>
</feature>
<feature type="compositionally biased region" description="Polar residues" evidence="1">
    <location>
        <begin position="246"/>
        <end position="265"/>
    </location>
</feature>
<keyword evidence="2" id="KW-0472">Membrane</keyword>
<keyword evidence="2" id="KW-1133">Transmembrane helix</keyword>
<feature type="compositionally biased region" description="Basic and acidic residues" evidence="1">
    <location>
        <begin position="145"/>
        <end position="159"/>
    </location>
</feature>
<name>A0A402A644_9CHLR</name>
<evidence type="ECO:0000256" key="2">
    <source>
        <dbReference type="SAM" id="Phobius"/>
    </source>
</evidence>
<sequence>MKRNDSGDFSVLYVEPGDEKASLLQVISGQKKPVVIMLAEQSRLFQRPDDFATLKHVKRQLDLPIVFVIPTSTHLAQLAARNGFPVYLSMDSLADALSAGQLGRARTNGKTDSLPRPEATNRGNAEAVRQLSSPKKTVPLPLLEETTRRKQTEPLHPRDVSQLFAAPAQPLSPPPPAAPQESFPAVRFNSLGGVPPSWEDAHVDEDEDEASAFWTPQQIKQPTGNLRSPSLQPSGSQPKLAPQVPKQPSGTQSVLGANAPGQQSGALRVGLPKQPSGAQPALGARGVRQPSGEQAALRAQRLRQASGAQPKLKTAPLQPPMTFPQPPQTKTGKGRPFPLLLVILTGAVVFAGLGLFLMFAHTLPSTSGNGSQAVATTTVGHISFTSSEQLSENTSNGIEDQVVVDLNHLVPPAPHKNYYAWLLGDRAQNDPTSIPLGALSVTNGTAHLFYGGDAQHSNLLLLASRFLVTEEDAAIPPISPSLDTTTWRYYGEFSTTPINSPDNTKHFSYLDHLRHLLGSDPTLNELELPGGLNNWFYRNSGKVLEWVSSTRETWNDTKDTAFIRRQTMRALEYLDGTSFVYQDIPANTPLLVDERLARIGLLDVNGANQDPPCYLTHIENHLNGLLQSGAVTPNLRTNASGLITALNNVQFWLGKVRQDGKKIMSMSDDQLKQGDTLTVLNDMIDNTNHAYSGQLDPSTNTMRNGAVWVHDHMQTLSQLTITKYTLPQGTSHQMVPMAPRVFVPFRREDDVLQ</sequence>
<accession>A0A402A644</accession>
<dbReference type="AlphaFoldDB" id="A0A402A644"/>
<proteinExistence type="predicted"/>